<feature type="transmembrane region" description="Helical" evidence="9">
    <location>
        <begin position="174"/>
        <end position="193"/>
    </location>
</feature>
<comment type="caution">
    <text evidence="10">The sequence shown here is derived from an EMBL/GenBank/DDBJ whole genome shotgun (WGS) entry which is preliminary data.</text>
</comment>
<dbReference type="CDD" id="cd13123">
    <property type="entry name" value="MATE_MurJ_like"/>
    <property type="match status" value="1"/>
</dbReference>
<feature type="region of interest" description="Disordered" evidence="8">
    <location>
        <begin position="1"/>
        <end position="21"/>
    </location>
</feature>
<gene>
    <name evidence="10" type="primary">murJ</name>
    <name evidence="10" type="ORF">HC031_03765</name>
</gene>
<evidence type="ECO:0000256" key="2">
    <source>
        <dbReference type="ARBA" id="ARBA00022475"/>
    </source>
</evidence>
<keyword evidence="4" id="KW-0133">Cell shape</keyword>
<feature type="transmembrane region" description="Helical" evidence="9">
    <location>
        <begin position="276"/>
        <end position="301"/>
    </location>
</feature>
<evidence type="ECO:0000256" key="1">
    <source>
        <dbReference type="ARBA" id="ARBA00004651"/>
    </source>
</evidence>
<sequence>MSGRTYHSNNARSSDPDATAALPAVTPDATAVLPTVTPAARLADPHPAAGYESQPTMALPTVAPPAASGPQPTAEPKGTTGDEGAGSVARNSAVMAVGSIVSRVTGLLRTGALAAAIGAQAVSNDYTLANTLPNMVYELLLGGVLASVVVPLLVRARANDSDRGEAYTQRLLTLATVFLAAATVTAVAAAPLLTALVSNATTKAADRHLTTVLAYMLLPEIFFYGIAALLAAILNTRGHFAAPMWTPILNNVVVTLTALAYMLLPSSGVGADRLSTAQILVLGVGTTLGIVVQAGGLIPALRKVGFRWRWRWDFRELHLGELARVGGWMMGYVLISQVGVMVALKIAQIAADRAGAPGPTVYNNSYLIFMMAHGIVAVSIMTALMPRMSAAAAEGRHADLADHLSLGTRLSAVILIPATAAYLVLGRPLGVSLFGYGHYGIADAAKTGWVIAVAGLGLVPFAISQLQLGAFYAMPDTRTPTLINLPVVALRIVLQTFALALPLAGAAGVLMAGNAVSYVFGAALGYWLLRRRIGRLGLRRVATTLLRLTVAAALAAVPTVLVVAGLDTFLSDDWLGNLVRLVVGGIVLLVGYVVAAAALRVREVTELGGMVRARLGR</sequence>
<keyword evidence="6 9" id="KW-1133">Transmembrane helix</keyword>
<keyword evidence="2" id="KW-1003">Cell membrane</keyword>
<evidence type="ECO:0000313" key="10">
    <source>
        <dbReference type="EMBL" id="NJC68845.1"/>
    </source>
</evidence>
<feature type="transmembrane region" description="Helical" evidence="9">
    <location>
        <begin position="406"/>
        <end position="425"/>
    </location>
</feature>
<dbReference type="PRINTS" id="PR01806">
    <property type="entry name" value="VIRFACTRMVIN"/>
</dbReference>
<name>A0ABX0XTS9_9ACTN</name>
<dbReference type="Pfam" id="PF03023">
    <property type="entry name" value="MurJ"/>
    <property type="match status" value="1"/>
</dbReference>
<feature type="transmembrane region" description="Helical" evidence="9">
    <location>
        <begin position="541"/>
        <end position="566"/>
    </location>
</feature>
<protein>
    <submittedName>
        <fullName evidence="10">Murein biosynthesis integral membrane protein MurJ</fullName>
    </submittedName>
</protein>
<keyword evidence="3 9" id="KW-0812">Transmembrane</keyword>
<dbReference type="InterPro" id="IPR051050">
    <property type="entry name" value="Lipid_II_flippase_MurJ/MviN"/>
</dbReference>
<dbReference type="NCBIfam" id="TIGR01695">
    <property type="entry name" value="murJ_mviN"/>
    <property type="match status" value="1"/>
</dbReference>
<feature type="transmembrane region" description="Helical" evidence="9">
    <location>
        <begin position="578"/>
        <end position="599"/>
    </location>
</feature>
<evidence type="ECO:0000256" key="9">
    <source>
        <dbReference type="SAM" id="Phobius"/>
    </source>
</evidence>
<feature type="transmembrane region" description="Helical" evidence="9">
    <location>
        <begin position="449"/>
        <end position="474"/>
    </location>
</feature>
<feature type="transmembrane region" description="Helical" evidence="9">
    <location>
        <begin position="322"/>
        <end position="346"/>
    </location>
</feature>
<evidence type="ECO:0000256" key="3">
    <source>
        <dbReference type="ARBA" id="ARBA00022692"/>
    </source>
</evidence>
<feature type="transmembrane region" description="Helical" evidence="9">
    <location>
        <begin position="213"/>
        <end position="233"/>
    </location>
</feature>
<feature type="transmembrane region" description="Helical" evidence="9">
    <location>
        <begin position="245"/>
        <end position="264"/>
    </location>
</feature>
<feature type="transmembrane region" description="Helical" evidence="9">
    <location>
        <begin position="100"/>
        <end position="123"/>
    </location>
</feature>
<evidence type="ECO:0000256" key="6">
    <source>
        <dbReference type="ARBA" id="ARBA00022989"/>
    </source>
</evidence>
<dbReference type="RefSeq" id="WP_167923728.1">
    <property type="nucleotide sequence ID" value="NZ_JAATVY010000002.1"/>
</dbReference>
<evidence type="ECO:0000256" key="8">
    <source>
        <dbReference type="SAM" id="MobiDB-lite"/>
    </source>
</evidence>
<feature type="transmembrane region" description="Helical" evidence="9">
    <location>
        <begin position="507"/>
        <end position="529"/>
    </location>
</feature>
<keyword evidence="11" id="KW-1185">Reference proteome</keyword>
<organism evidence="10 11">
    <name type="scientific">Planosporangium thailandense</name>
    <dbReference type="NCBI Taxonomy" id="765197"/>
    <lineage>
        <taxon>Bacteria</taxon>
        <taxon>Bacillati</taxon>
        <taxon>Actinomycetota</taxon>
        <taxon>Actinomycetes</taxon>
        <taxon>Micromonosporales</taxon>
        <taxon>Micromonosporaceae</taxon>
        <taxon>Planosporangium</taxon>
    </lineage>
</organism>
<feature type="compositionally biased region" description="Polar residues" evidence="8">
    <location>
        <begin position="1"/>
        <end position="13"/>
    </location>
</feature>
<comment type="subcellular location">
    <subcellularLocation>
        <location evidence="1">Cell membrane</location>
        <topology evidence="1">Multi-pass membrane protein</topology>
    </subcellularLocation>
</comment>
<proteinExistence type="predicted"/>
<dbReference type="InterPro" id="IPR004268">
    <property type="entry name" value="MurJ"/>
</dbReference>
<evidence type="ECO:0000256" key="7">
    <source>
        <dbReference type="ARBA" id="ARBA00023136"/>
    </source>
</evidence>
<evidence type="ECO:0000256" key="4">
    <source>
        <dbReference type="ARBA" id="ARBA00022960"/>
    </source>
</evidence>
<keyword evidence="5" id="KW-0573">Peptidoglycan synthesis</keyword>
<feature type="transmembrane region" description="Helical" evidence="9">
    <location>
        <begin position="366"/>
        <end position="385"/>
    </location>
</feature>
<feature type="transmembrane region" description="Helical" evidence="9">
    <location>
        <begin position="481"/>
        <end position="501"/>
    </location>
</feature>
<evidence type="ECO:0000256" key="5">
    <source>
        <dbReference type="ARBA" id="ARBA00022984"/>
    </source>
</evidence>
<dbReference type="PANTHER" id="PTHR47019:SF1">
    <property type="entry name" value="LIPID II FLIPPASE MURJ"/>
    <property type="match status" value="1"/>
</dbReference>
<dbReference type="EMBL" id="JAATVY010000002">
    <property type="protein sequence ID" value="NJC68845.1"/>
    <property type="molecule type" value="Genomic_DNA"/>
</dbReference>
<evidence type="ECO:0000313" key="11">
    <source>
        <dbReference type="Proteomes" id="UP000722989"/>
    </source>
</evidence>
<keyword evidence="7 9" id="KW-0472">Membrane</keyword>
<dbReference type="Proteomes" id="UP000722989">
    <property type="component" value="Unassembled WGS sequence"/>
</dbReference>
<reference evidence="10 11" key="1">
    <citation type="submission" date="2020-03" db="EMBL/GenBank/DDBJ databases">
        <title>WGS of the type strain of Planosporangium spp.</title>
        <authorList>
            <person name="Thawai C."/>
        </authorList>
    </citation>
    <scope>NUCLEOTIDE SEQUENCE [LARGE SCALE GENOMIC DNA]</scope>
    <source>
        <strain evidence="10 11">TBRC 5610</strain>
    </source>
</reference>
<dbReference type="PANTHER" id="PTHR47019">
    <property type="entry name" value="LIPID II FLIPPASE MURJ"/>
    <property type="match status" value="1"/>
</dbReference>
<feature type="transmembrane region" description="Helical" evidence="9">
    <location>
        <begin position="135"/>
        <end position="154"/>
    </location>
</feature>
<feature type="region of interest" description="Disordered" evidence="8">
    <location>
        <begin position="43"/>
        <end position="86"/>
    </location>
</feature>
<accession>A0ABX0XTS9</accession>